<dbReference type="Gene3D" id="3.40.50.1980">
    <property type="entry name" value="Nitrogenase molybdenum iron protein domain"/>
    <property type="match status" value="2"/>
</dbReference>
<evidence type="ECO:0000256" key="3">
    <source>
        <dbReference type="ARBA" id="ARBA00022723"/>
    </source>
</evidence>
<dbReference type="EMBL" id="CABM01000059">
    <property type="protein sequence ID" value="CBH98634.1"/>
    <property type="molecule type" value="Genomic_DNA"/>
</dbReference>
<dbReference type="GO" id="GO:0030001">
    <property type="term" value="P:metal ion transport"/>
    <property type="evidence" value="ECO:0007669"/>
    <property type="project" value="InterPro"/>
</dbReference>
<gene>
    <name evidence="5" type="ORF">CARN2_4116</name>
</gene>
<evidence type="ECO:0000313" key="5">
    <source>
        <dbReference type="EMBL" id="CBH98634.1"/>
    </source>
</evidence>
<keyword evidence="4" id="KW-0732">Signal</keyword>
<organism evidence="5">
    <name type="scientific">mine drainage metagenome</name>
    <dbReference type="NCBI Taxonomy" id="410659"/>
    <lineage>
        <taxon>unclassified sequences</taxon>
        <taxon>metagenomes</taxon>
        <taxon>ecological metagenomes</taxon>
    </lineage>
</organism>
<dbReference type="InterPro" id="IPR050492">
    <property type="entry name" value="Bact_metal-bind_prot9"/>
</dbReference>
<keyword evidence="3" id="KW-0479">Metal-binding</keyword>
<sequence length="309" mass="33263">MTLIVPLTARTLRAMAGRLCGYVGLALVAALWPLASAHAAPIPVVAAESTYGAIAQAIGGPYVQVSSIIQNPNVDPHQFEATPQTARSVAHAAIVVMNGLGYDDWMRKMLAANPAPKRVVIVAAALDPALVMPDQNPHVFYDPRVGALVAQRLAALLQQADPAHAADFKRNLQAFEQSLRQVDGVVRQLAAQHPGLAVLATEPVYGYMLRQLGWRSLGDTFQFNVMNGTEPAPRVVARYEDELRQHRAALLVYNSQVSDPLTQRMRGIARQSGIPMVGVSEFAPPGMGYTAWLLSSLHAVQQTLAKGGR</sequence>
<dbReference type="GO" id="GO:0030313">
    <property type="term" value="C:cell envelope"/>
    <property type="evidence" value="ECO:0007669"/>
    <property type="project" value="UniProtKB-SubCell"/>
</dbReference>
<dbReference type="Pfam" id="PF01297">
    <property type="entry name" value="ZnuA"/>
    <property type="match status" value="1"/>
</dbReference>
<comment type="caution">
    <text evidence="5">The sequence shown here is derived from an EMBL/GenBank/DDBJ whole genome shotgun (WGS) entry which is preliminary data.</text>
</comment>
<protein>
    <submittedName>
        <fullName evidence="5">Putative ABC-type metal ion transport system,periplasmic component</fullName>
    </submittedName>
</protein>
<dbReference type="SUPFAM" id="SSF53807">
    <property type="entry name" value="Helical backbone' metal receptor"/>
    <property type="match status" value="1"/>
</dbReference>
<dbReference type="InterPro" id="IPR006127">
    <property type="entry name" value="ZnuA-like"/>
</dbReference>
<proteinExistence type="predicted"/>
<dbReference type="AlphaFoldDB" id="E6PUM7"/>
<reference evidence="5" key="1">
    <citation type="submission" date="2009-10" db="EMBL/GenBank/DDBJ databases">
        <title>Diversity of trophic interactions inside an arsenic-rich microbial ecosystem.</title>
        <authorList>
            <person name="Bertin P.N."/>
            <person name="Heinrich-Salmeron A."/>
            <person name="Pelletier E."/>
            <person name="Goulhen-Chollet F."/>
            <person name="Arsene-Ploetze F."/>
            <person name="Gallien S."/>
            <person name="Calteau A."/>
            <person name="Vallenet D."/>
            <person name="Casiot C."/>
            <person name="Chane-Woon-Ming B."/>
            <person name="Giloteaux L."/>
            <person name="Barakat M."/>
            <person name="Bonnefoy V."/>
            <person name="Bruneel O."/>
            <person name="Chandler M."/>
            <person name="Cleiss J."/>
            <person name="Duran R."/>
            <person name="Elbaz-Poulichet F."/>
            <person name="Fonknechten N."/>
            <person name="Lauga B."/>
            <person name="Mornico D."/>
            <person name="Ortet P."/>
            <person name="Schaeffer C."/>
            <person name="Siguier P."/>
            <person name="Alexander Thil Smith A."/>
            <person name="Van Dorsselaer A."/>
            <person name="Weissenbach J."/>
            <person name="Medigue C."/>
            <person name="Le Paslier D."/>
        </authorList>
    </citation>
    <scope>NUCLEOTIDE SEQUENCE</scope>
</reference>
<dbReference type="PANTHER" id="PTHR42953:SF1">
    <property type="entry name" value="METAL-BINDING PROTEIN HI_0362-RELATED"/>
    <property type="match status" value="1"/>
</dbReference>
<evidence type="ECO:0000256" key="4">
    <source>
        <dbReference type="ARBA" id="ARBA00022729"/>
    </source>
</evidence>
<accession>E6PUM7</accession>
<dbReference type="GO" id="GO:0046872">
    <property type="term" value="F:metal ion binding"/>
    <property type="evidence" value="ECO:0007669"/>
    <property type="project" value="UniProtKB-KW"/>
</dbReference>
<name>E6PUM7_9ZZZZ</name>
<dbReference type="PANTHER" id="PTHR42953">
    <property type="entry name" value="HIGH-AFFINITY ZINC UPTAKE SYSTEM PROTEIN ZNUA-RELATED"/>
    <property type="match status" value="1"/>
</dbReference>
<evidence type="ECO:0000256" key="2">
    <source>
        <dbReference type="ARBA" id="ARBA00022448"/>
    </source>
</evidence>
<keyword evidence="2" id="KW-0813">Transport</keyword>
<evidence type="ECO:0000256" key="1">
    <source>
        <dbReference type="ARBA" id="ARBA00004196"/>
    </source>
</evidence>
<comment type="subcellular location">
    <subcellularLocation>
        <location evidence="1">Cell envelope</location>
    </subcellularLocation>
</comment>